<feature type="compositionally biased region" description="Low complexity" evidence="1">
    <location>
        <begin position="262"/>
        <end position="288"/>
    </location>
</feature>
<feature type="signal peptide" evidence="3">
    <location>
        <begin position="1"/>
        <end position="19"/>
    </location>
</feature>
<evidence type="ECO:0000313" key="4">
    <source>
        <dbReference type="EMBL" id="TKA25752.1"/>
    </source>
</evidence>
<keyword evidence="2" id="KW-0472">Membrane</keyword>
<dbReference type="Proteomes" id="UP000308549">
    <property type="component" value="Unassembled WGS sequence"/>
</dbReference>
<keyword evidence="3" id="KW-0732">Signal</keyword>
<accession>A0A4U0TUV2</accession>
<evidence type="ECO:0000313" key="5">
    <source>
        <dbReference type="Proteomes" id="UP000308549"/>
    </source>
</evidence>
<feature type="chain" id="PRO_5020923707" evidence="3">
    <location>
        <begin position="20"/>
        <end position="427"/>
    </location>
</feature>
<feature type="transmembrane region" description="Helical" evidence="2">
    <location>
        <begin position="398"/>
        <end position="425"/>
    </location>
</feature>
<keyword evidence="2" id="KW-1133">Transmembrane helix</keyword>
<dbReference type="EMBL" id="NAJL01000033">
    <property type="protein sequence ID" value="TKA25752.1"/>
    <property type="molecule type" value="Genomic_DNA"/>
</dbReference>
<protein>
    <submittedName>
        <fullName evidence="4">Uncharacterized protein</fullName>
    </submittedName>
</protein>
<gene>
    <name evidence="4" type="ORF">B0A50_05849</name>
</gene>
<keyword evidence="2" id="KW-0812">Transmembrane</keyword>
<feature type="region of interest" description="Disordered" evidence="1">
    <location>
        <begin position="262"/>
        <end position="290"/>
    </location>
</feature>
<comment type="caution">
    <text evidence="4">The sequence shown here is derived from an EMBL/GenBank/DDBJ whole genome shotgun (WGS) entry which is preliminary data.</text>
</comment>
<evidence type="ECO:0000256" key="2">
    <source>
        <dbReference type="SAM" id="Phobius"/>
    </source>
</evidence>
<reference evidence="4 5" key="1">
    <citation type="submission" date="2017-03" db="EMBL/GenBank/DDBJ databases">
        <title>Genomes of endolithic fungi from Antarctica.</title>
        <authorList>
            <person name="Coleine C."/>
            <person name="Masonjones S."/>
            <person name="Stajich J.E."/>
        </authorList>
    </citation>
    <scope>NUCLEOTIDE SEQUENCE [LARGE SCALE GENOMIC DNA]</scope>
    <source>
        <strain evidence="4 5">CCFEE 6315</strain>
    </source>
</reference>
<sequence>MYNPRALALALLSVALVDGQQEEDVGVTTRTNFETASLFLSTSVRGIGFGASIIPSTLPTISTVEPILPTILSSPSFRVVNISTSVQSVDDAASILPSTEIVVSTSIPPTATAVLTDLPTISTIETILPPILSSTSFTIATLPISVPAQDDATRITNTLESSTLSIPLYPYSPATNLPTSFPPVTSLPPAYSPIPPELASLTVLPIIGGPPETLTLVPCSAISTASGVTLADYEYTPTASGALPVRQPNIFSDTNGNCAFLPTPSFSPQSSSSSSTIPPPSTLTTLPPAYSPIPAESARLTTVSRARGPPAVYTLVDCDLLTKSAAGVNISDYRYTINGQKYQKPNLYFDGEGNCAYLPTPTRTAAADFGTGGVNTVVVSTATAGMGNSSSSGGVEPFVGGAAAVGGKAVIGLVGVVGGVLAVAVML</sequence>
<dbReference type="AlphaFoldDB" id="A0A4U0TUV2"/>
<proteinExistence type="predicted"/>
<keyword evidence="5" id="KW-1185">Reference proteome</keyword>
<name>A0A4U0TUV2_9PEZI</name>
<evidence type="ECO:0000256" key="3">
    <source>
        <dbReference type="SAM" id="SignalP"/>
    </source>
</evidence>
<evidence type="ECO:0000256" key="1">
    <source>
        <dbReference type="SAM" id="MobiDB-lite"/>
    </source>
</evidence>
<organism evidence="4 5">
    <name type="scientific">Salinomyces thailandicus</name>
    <dbReference type="NCBI Taxonomy" id="706561"/>
    <lineage>
        <taxon>Eukaryota</taxon>
        <taxon>Fungi</taxon>
        <taxon>Dikarya</taxon>
        <taxon>Ascomycota</taxon>
        <taxon>Pezizomycotina</taxon>
        <taxon>Dothideomycetes</taxon>
        <taxon>Dothideomycetidae</taxon>
        <taxon>Mycosphaerellales</taxon>
        <taxon>Teratosphaeriaceae</taxon>
        <taxon>Salinomyces</taxon>
    </lineage>
</organism>